<reference evidence="7" key="1">
    <citation type="submission" date="2021-01" db="EMBL/GenBank/DDBJ databases">
        <title>Whole genome shotgun sequence of Virgisporangium aliadipatigenens NBRC 105644.</title>
        <authorList>
            <person name="Komaki H."/>
            <person name="Tamura T."/>
        </authorList>
    </citation>
    <scope>NUCLEOTIDE SEQUENCE</scope>
    <source>
        <strain evidence="7">NBRC 105644</strain>
    </source>
</reference>
<organism evidence="7 8">
    <name type="scientific">Virgisporangium aliadipatigenens</name>
    <dbReference type="NCBI Taxonomy" id="741659"/>
    <lineage>
        <taxon>Bacteria</taxon>
        <taxon>Bacillati</taxon>
        <taxon>Actinomycetota</taxon>
        <taxon>Actinomycetes</taxon>
        <taxon>Micromonosporales</taxon>
        <taxon>Micromonosporaceae</taxon>
        <taxon>Virgisporangium</taxon>
    </lineage>
</organism>
<evidence type="ECO:0000256" key="1">
    <source>
        <dbReference type="ARBA" id="ARBA00004651"/>
    </source>
</evidence>
<evidence type="ECO:0000256" key="5">
    <source>
        <dbReference type="SAM" id="Phobius"/>
    </source>
</evidence>
<gene>
    <name evidence="7" type="ORF">Val02_23100</name>
</gene>
<dbReference type="Proteomes" id="UP000619260">
    <property type="component" value="Unassembled WGS sequence"/>
</dbReference>
<feature type="transmembrane region" description="Helical" evidence="5">
    <location>
        <begin position="314"/>
        <end position="333"/>
    </location>
</feature>
<comment type="subcellular location">
    <subcellularLocation>
        <location evidence="1">Cell membrane</location>
        <topology evidence="1">Multi-pass membrane protein</topology>
    </subcellularLocation>
</comment>
<dbReference type="InterPro" id="IPR050327">
    <property type="entry name" value="Proton-linked_MCT"/>
</dbReference>
<protein>
    <submittedName>
        <fullName evidence="7">MFS transporter</fullName>
    </submittedName>
</protein>
<evidence type="ECO:0000256" key="4">
    <source>
        <dbReference type="ARBA" id="ARBA00023136"/>
    </source>
</evidence>
<keyword evidence="3 5" id="KW-1133">Transmembrane helix</keyword>
<feature type="transmembrane region" description="Helical" evidence="5">
    <location>
        <begin position="281"/>
        <end position="302"/>
    </location>
</feature>
<dbReference type="EMBL" id="BOPF01000007">
    <property type="protein sequence ID" value="GIJ45424.1"/>
    <property type="molecule type" value="Genomic_DNA"/>
</dbReference>
<feature type="transmembrane region" description="Helical" evidence="5">
    <location>
        <begin position="373"/>
        <end position="398"/>
    </location>
</feature>
<evidence type="ECO:0000259" key="6">
    <source>
        <dbReference type="PROSITE" id="PS50850"/>
    </source>
</evidence>
<feature type="transmembrane region" description="Helical" evidence="5">
    <location>
        <begin position="73"/>
        <end position="94"/>
    </location>
</feature>
<dbReference type="InterPro" id="IPR011701">
    <property type="entry name" value="MFS"/>
</dbReference>
<sequence>MPTVPRDTRDIHDYYGRRYRVGERDVDLTGRPREWMLGLAWISMFAISLFQYGFGAAVPALARERGWSVGEALTVLAVWVVCQAGVSFPATWLYRRVGPRVPLLVAAVLCAVALLALAHDAGPPVVTYSVLGGVGCGTVYATCIGAVTQWFPERVATRVGFVSGAFGYGALPFVVLVSFADPAVVLDAAAVLVLVAIGVSGLLLSRPPANWWPAHIDPHRFALDRRVNRSIPNNVPAARAFPPWAAVRSGMLPLMFVVVVLTATMALFDVAYLAAHADATPAFTAASLGTLAVAAGLGRVWTGSLSDRLGRKRVLALALVLGGTAQFGLLAAVRGGTLAAVVLFAGLAGAGTSAGYSLLVSLVRDWFGDDATLANYGIVYTGKAFGGVAGVSLAGAYAGAPSTVPAFLVAGGLGLLAAALTARLHQPGRRVLSVPGA</sequence>
<feature type="domain" description="Major facilitator superfamily (MFS) profile" evidence="6">
    <location>
        <begin position="248"/>
        <end position="437"/>
    </location>
</feature>
<feature type="transmembrane region" description="Helical" evidence="5">
    <location>
        <begin position="254"/>
        <end position="275"/>
    </location>
</feature>
<dbReference type="GO" id="GO:0005886">
    <property type="term" value="C:plasma membrane"/>
    <property type="evidence" value="ECO:0007669"/>
    <property type="project" value="UniProtKB-SubCell"/>
</dbReference>
<dbReference type="InterPro" id="IPR020846">
    <property type="entry name" value="MFS_dom"/>
</dbReference>
<feature type="transmembrane region" description="Helical" evidence="5">
    <location>
        <begin position="39"/>
        <end position="61"/>
    </location>
</feature>
<proteinExistence type="predicted"/>
<feature type="transmembrane region" description="Helical" evidence="5">
    <location>
        <begin position="125"/>
        <end position="147"/>
    </location>
</feature>
<evidence type="ECO:0000313" key="7">
    <source>
        <dbReference type="EMBL" id="GIJ45424.1"/>
    </source>
</evidence>
<dbReference type="Gene3D" id="1.20.1250.20">
    <property type="entry name" value="MFS general substrate transporter like domains"/>
    <property type="match status" value="2"/>
</dbReference>
<evidence type="ECO:0000313" key="8">
    <source>
        <dbReference type="Proteomes" id="UP000619260"/>
    </source>
</evidence>
<feature type="transmembrane region" description="Helical" evidence="5">
    <location>
        <begin position="185"/>
        <end position="204"/>
    </location>
</feature>
<dbReference type="InterPro" id="IPR036259">
    <property type="entry name" value="MFS_trans_sf"/>
</dbReference>
<dbReference type="RefSeq" id="WP_203898972.1">
    <property type="nucleotide sequence ID" value="NZ_BOPF01000007.1"/>
</dbReference>
<name>A0A8J3YHM7_9ACTN</name>
<dbReference type="AlphaFoldDB" id="A0A8J3YHM7"/>
<feature type="transmembrane region" description="Helical" evidence="5">
    <location>
        <begin position="159"/>
        <end position="179"/>
    </location>
</feature>
<evidence type="ECO:0000256" key="2">
    <source>
        <dbReference type="ARBA" id="ARBA00022692"/>
    </source>
</evidence>
<comment type="caution">
    <text evidence="7">The sequence shown here is derived from an EMBL/GenBank/DDBJ whole genome shotgun (WGS) entry which is preliminary data.</text>
</comment>
<dbReference type="PANTHER" id="PTHR11360">
    <property type="entry name" value="MONOCARBOXYLATE TRANSPORTER"/>
    <property type="match status" value="1"/>
</dbReference>
<feature type="transmembrane region" description="Helical" evidence="5">
    <location>
        <begin position="101"/>
        <end position="119"/>
    </location>
</feature>
<evidence type="ECO:0000256" key="3">
    <source>
        <dbReference type="ARBA" id="ARBA00022989"/>
    </source>
</evidence>
<dbReference type="PANTHER" id="PTHR11360:SF304">
    <property type="entry name" value="MFS DOMAIN-CONTAINING PROTEIN"/>
    <property type="match status" value="1"/>
</dbReference>
<feature type="transmembrane region" description="Helical" evidence="5">
    <location>
        <begin position="339"/>
        <end position="361"/>
    </location>
</feature>
<dbReference type="SUPFAM" id="SSF103473">
    <property type="entry name" value="MFS general substrate transporter"/>
    <property type="match status" value="1"/>
</dbReference>
<accession>A0A8J3YHM7</accession>
<dbReference type="GO" id="GO:0022857">
    <property type="term" value="F:transmembrane transporter activity"/>
    <property type="evidence" value="ECO:0007669"/>
    <property type="project" value="InterPro"/>
</dbReference>
<keyword evidence="2 5" id="KW-0812">Transmembrane</keyword>
<dbReference type="PROSITE" id="PS50850">
    <property type="entry name" value="MFS"/>
    <property type="match status" value="1"/>
</dbReference>
<feature type="transmembrane region" description="Helical" evidence="5">
    <location>
        <begin position="404"/>
        <end position="422"/>
    </location>
</feature>
<keyword evidence="4 5" id="KW-0472">Membrane</keyword>
<keyword evidence="8" id="KW-1185">Reference proteome</keyword>
<dbReference type="Pfam" id="PF07690">
    <property type="entry name" value="MFS_1"/>
    <property type="match status" value="1"/>
</dbReference>